<evidence type="ECO:0008006" key="5">
    <source>
        <dbReference type="Google" id="ProtNLM"/>
    </source>
</evidence>
<dbReference type="Proteomes" id="UP000030693">
    <property type="component" value="Unassembled WGS sequence"/>
</dbReference>
<gene>
    <name evidence="3" type="ORF">H696_02579</name>
</gene>
<feature type="compositionally biased region" description="Low complexity" evidence="2">
    <location>
        <begin position="377"/>
        <end position="407"/>
    </location>
</feature>
<dbReference type="SUPFAM" id="SSF56112">
    <property type="entry name" value="Protein kinase-like (PK-like)"/>
    <property type="match status" value="1"/>
</dbReference>
<feature type="region of interest" description="Disordered" evidence="2">
    <location>
        <begin position="750"/>
        <end position="780"/>
    </location>
</feature>
<dbReference type="AlphaFoldDB" id="A0A058Z7H2"/>
<feature type="compositionally biased region" description="Low complexity" evidence="2">
    <location>
        <begin position="186"/>
        <end position="199"/>
    </location>
</feature>
<feature type="region of interest" description="Disordered" evidence="2">
    <location>
        <begin position="171"/>
        <end position="217"/>
    </location>
</feature>
<evidence type="ECO:0000256" key="2">
    <source>
        <dbReference type="SAM" id="MobiDB-lite"/>
    </source>
</evidence>
<dbReference type="GO" id="GO:0005737">
    <property type="term" value="C:cytoplasm"/>
    <property type="evidence" value="ECO:0007669"/>
    <property type="project" value="TreeGrafter"/>
</dbReference>
<feature type="compositionally biased region" description="Polar residues" evidence="2">
    <location>
        <begin position="767"/>
        <end position="780"/>
    </location>
</feature>
<dbReference type="GO" id="GO:0004103">
    <property type="term" value="F:choline kinase activity"/>
    <property type="evidence" value="ECO:0007669"/>
    <property type="project" value="TreeGrafter"/>
</dbReference>
<dbReference type="PANTHER" id="PTHR22603">
    <property type="entry name" value="CHOLINE/ETHANOALAMINE KINASE"/>
    <property type="match status" value="1"/>
</dbReference>
<feature type="region of interest" description="Disordered" evidence="2">
    <location>
        <begin position="655"/>
        <end position="675"/>
    </location>
</feature>
<dbReference type="eggNOG" id="KOG2686">
    <property type="taxonomic scope" value="Eukaryota"/>
</dbReference>
<dbReference type="CDD" id="cd05157">
    <property type="entry name" value="ETNK_euk"/>
    <property type="match status" value="1"/>
</dbReference>
<feature type="region of interest" description="Disordered" evidence="2">
    <location>
        <begin position="80"/>
        <end position="152"/>
    </location>
</feature>
<evidence type="ECO:0000313" key="3">
    <source>
        <dbReference type="EMBL" id="KCV70249.1"/>
    </source>
</evidence>
<feature type="compositionally biased region" description="Low complexity" evidence="2">
    <location>
        <begin position="123"/>
        <end position="137"/>
    </location>
</feature>
<feature type="region of interest" description="Disordered" evidence="2">
    <location>
        <begin position="1"/>
        <end position="38"/>
    </location>
</feature>
<feature type="region of interest" description="Disordered" evidence="2">
    <location>
        <begin position="377"/>
        <end position="409"/>
    </location>
</feature>
<dbReference type="GO" id="GO:0006646">
    <property type="term" value="P:phosphatidylethanolamine biosynthetic process"/>
    <property type="evidence" value="ECO:0007669"/>
    <property type="project" value="TreeGrafter"/>
</dbReference>
<name>A0A058Z7H2_FONAL</name>
<comment type="similarity">
    <text evidence="1">Belongs to the choline/ethanolamine kinase family.</text>
</comment>
<evidence type="ECO:0000256" key="1">
    <source>
        <dbReference type="ARBA" id="ARBA00038211"/>
    </source>
</evidence>
<accession>A0A058Z7H2</accession>
<dbReference type="PANTHER" id="PTHR22603:SF93">
    <property type="entry name" value="RE24176P"/>
    <property type="match status" value="1"/>
</dbReference>
<feature type="compositionally biased region" description="Low complexity" evidence="2">
    <location>
        <begin position="87"/>
        <end position="110"/>
    </location>
</feature>
<sequence length="780" mass="82329">MNSSYDGSPASGARSVVEATNTDRAAPTGGTMSPPPRHTVALETSHLLKDELFTRPPVDLREVCPPALVGLRLLGPSGSHYPPAPSPSQVHASASSSSASVAGSPLGSPAMGFSTEFSPAPTPTTSVTTTPHSPSKSAGSGKRARAQSRQRLLDDTRQLIRFVCERPLDSEQVAEQTADHTPETKQQQQQQQQAARQQATPVAERPPSPTSGSRLIEPYSDFKMRRLTGALSNTVYVCSSSSHPDILLRVYGSGSSHFFSRETELSIFGLVANYGLGPALMASFPGGRLEEFIGDARTIDAKSVRSPGTSRSIARAMARLHAIGLDYSPQARDHGFPPPPSIPGETPGVSSLFAKIRRWAVNLRALDAEARAAGAALRHSAEPEPAAADALAGAPTPGAAGAPTTGACMGDPEILTTRLRTTRLVSVADLQAELDWLEAKLEELETRDGQRSPIVFSHNDAQYGNILRRDGGHDSTTPHRTSDSLPTAVGYDGRVTMVDLEYAGFAPRGFDIGNHFCEWAADYHSSEPHVFHFHLYPSVAEQRAFIRAYLAEYRRLEALGSVRLDPYLHTDGPPPLEAEAAALGISSEEVDQVLLESTRYALVSHLLWILWGLISAHCVPPSEIDFDFGAYASLRWVEYWRVRDCVLGDLPCGSGSDDSDGTESPVEGAPPGGGISRSADITKRAFSMIGPTPAVSSGAATASKNARNAEAAEADALHEAQSLTAAAAVAAASAAAVAAANAAVTSAAMSAVPSSTRSADALLETASLHSTPSQSPDPVH</sequence>
<protein>
    <recommendedName>
        <fullName evidence="5">Choline kinase</fullName>
    </recommendedName>
</protein>
<dbReference type="RefSeq" id="XP_009494765.1">
    <property type="nucleotide sequence ID" value="XM_009496490.1"/>
</dbReference>
<dbReference type="EMBL" id="KB932204">
    <property type="protein sequence ID" value="KCV70249.1"/>
    <property type="molecule type" value="Genomic_DNA"/>
</dbReference>
<proteinExistence type="inferred from homology"/>
<dbReference type="Gene3D" id="3.90.1200.10">
    <property type="match status" value="1"/>
</dbReference>
<dbReference type="Gene3D" id="3.30.200.20">
    <property type="entry name" value="Phosphorylase Kinase, domain 1"/>
    <property type="match status" value="1"/>
</dbReference>
<dbReference type="Pfam" id="PF01633">
    <property type="entry name" value="Choline_kinase"/>
    <property type="match status" value="1"/>
</dbReference>
<evidence type="ECO:0000313" key="4">
    <source>
        <dbReference type="Proteomes" id="UP000030693"/>
    </source>
</evidence>
<reference evidence="3" key="1">
    <citation type="submission" date="2013-04" db="EMBL/GenBank/DDBJ databases">
        <title>The Genome Sequence of Fonticula alba ATCC 38817.</title>
        <authorList>
            <consortium name="The Broad Institute Genomics Platform"/>
            <person name="Russ C."/>
            <person name="Cuomo C."/>
            <person name="Burger G."/>
            <person name="Gray M.W."/>
            <person name="Holland P.W.H."/>
            <person name="King N."/>
            <person name="Lang F.B.F."/>
            <person name="Roger A.J."/>
            <person name="Ruiz-Trillo I."/>
            <person name="Brown M."/>
            <person name="Walker B."/>
            <person name="Young S."/>
            <person name="Zeng Q."/>
            <person name="Gargeya S."/>
            <person name="Fitzgerald M."/>
            <person name="Haas B."/>
            <person name="Abouelleil A."/>
            <person name="Allen A.W."/>
            <person name="Alvarado L."/>
            <person name="Arachchi H.M."/>
            <person name="Berlin A.M."/>
            <person name="Chapman S.B."/>
            <person name="Gainer-Dewar J."/>
            <person name="Goldberg J."/>
            <person name="Griggs A."/>
            <person name="Gujja S."/>
            <person name="Hansen M."/>
            <person name="Howarth C."/>
            <person name="Imamovic A."/>
            <person name="Ireland A."/>
            <person name="Larimer J."/>
            <person name="McCowan C."/>
            <person name="Murphy C."/>
            <person name="Pearson M."/>
            <person name="Poon T.W."/>
            <person name="Priest M."/>
            <person name="Roberts A."/>
            <person name="Saif S."/>
            <person name="Shea T."/>
            <person name="Sisk P."/>
            <person name="Sykes S."/>
            <person name="Wortman J."/>
            <person name="Nusbaum C."/>
            <person name="Birren B."/>
        </authorList>
    </citation>
    <scope>NUCLEOTIDE SEQUENCE [LARGE SCALE GENOMIC DNA]</scope>
    <source>
        <strain evidence="3">ATCC 38817</strain>
    </source>
</reference>
<dbReference type="GeneID" id="20527304"/>
<dbReference type="InterPro" id="IPR011009">
    <property type="entry name" value="Kinase-like_dom_sf"/>
</dbReference>
<organism evidence="3">
    <name type="scientific">Fonticula alba</name>
    <name type="common">Slime mold</name>
    <dbReference type="NCBI Taxonomy" id="691883"/>
    <lineage>
        <taxon>Eukaryota</taxon>
        <taxon>Rotosphaerida</taxon>
        <taxon>Fonticulaceae</taxon>
        <taxon>Fonticula</taxon>
    </lineage>
</organism>
<dbReference type="OrthoDB" id="10267235at2759"/>
<keyword evidence="4" id="KW-1185">Reference proteome</keyword>
<dbReference type="GO" id="GO:0004305">
    <property type="term" value="F:ethanolamine kinase activity"/>
    <property type="evidence" value="ECO:0007669"/>
    <property type="project" value="TreeGrafter"/>
</dbReference>
<dbReference type="STRING" id="691883.A0A058Z7H2"/>